<gene>
    <name evidence="2" type="ORF">HH303_10150</name>
</gene>
<dbReference type="RefSeq" id="WP_169625229.1">
    <property type="nucleotide sequence ID" value="NZ_JABBNT010000003.1"/>
</dbReference>
<protein>
    <submittedName>
        <fullName evidence="2">VOC family protein</fullName>
    </submittedName>
</protein>
<name>A0A7Y0E084_9PROT</name>
<dbReference type="Pfam" id="PF00903">
    <property type="entry name" value="Glyoxalase"/>
    <property type="match status" value="1"/>
</dbReference>
<evidence type="ECO:0000259" key="1">
    <source>
        <dbReference type="PROSITE" id="PS51819"/>
    </source>
</evidence>
<dbReference type="SUPFAM" id="SSF54593">
    <property type="entry name" value="Glyoxalase/Bleomycin resistance protein/Dihydroxybiphenyl dioxygenase"/>
    <property type="match status" value="1"/>
</dbReference>
<dbReference type="InterPro" id="IPR004360">
    <property type="entry name" value="Glyas_Fos-R_dOase_dom"/>
</dbReference>
<dbReference type="PANTHER" id="PTHR33993">
    <property type="entry name" value="GLYOXALASE-RELATED"/>
    <property type="match status" value="1"/>
</dbReference>
<comment type="caution">
    <text evidence="2">The sequence shown here is derived from an EMBL/GenBank/DDBJ whole genome shotgun (WGS) entry which is preliminary data.</text>
</comment>
<organism evidence="2 3">
    <name type="scientific">Pacificispira spongiicola</name>
    <dbReference type="NCBI Taxonomy" id="2729598"/>
    <lineage>
        <taxon>Bacteria</taxon>
        <taxon>Pseudomonadati</taxon>
        <taxon>Pseudomonadota</taxon>
        <taxon>Alphaproteobacteria</taxon>
        <taxon>Rhodospirillales</taxon>
        <taxon>Rhodospirillaceae</taxon>
        <taxon>Pacificispira</taxon>
    </lineage>
</organism>
<dbReference type="PANTHER" id="PTHR33993:SF2">
    <property type="entry name" value="VOC DOMAIN-CONTAINING PROTEIN"/>
    <property type="match status" value="1"/>
</dbReference>
<dbReference type="InterPro" id="IPR029068">
    <property type="entry name" value="Glyas_Bleomycin-R_OHBP_Dase"/>
</dbReference>
<feature type="domain" description="VOC" evidence="1">
    <location>
        <begin position="8"/>
        <end position="123"/>
    </location>
</feature>
<evidence type="ECO:0000313" key="2">
    <source>
        <dbReference type="EMBL" id="NMM44839.1"/>
    </source>
</evidence>
<evidence type="ECO:0000313" key="3">
    <source>
        <dbReference type="Proteomes" id="UP000539372"/>
    </source>
</evidence>
<dbReference type="InterPro" id="IPR037523">
    <property type="entry name" value="VOC_core"/>
</dbReference>
<dbReference type="Proteomes" id="UP000539372">
    <property type="component" value="Unassembled WGS sequence"/>
</dbReference>
<accession>A0A7Y0E084</accession>
<dbReference type="EMBL" id="JABBNT010000003">
    <property type="protein sequence ID" value="NMM44839.1"/>
    <property type="molecule type" value="Genomic_DNA"/>
</dbReference>
<reference evidence="2 3" key="1">
    <citation type="submission" date="2020-04" db="EMBL/GenBank/DDBJ databases">
        <title>Rhodospirillaceae bacterium KN72 isolated from deep sea.</title>
        <authorList>
            <person name="Zhang D.-C."/>
        </authorList>
    </citation>
    <scope>NUCLEOTIDE SEQUENCE [LARGE SCALE GENOMIC DNA]</scope>
    <source>
        <strain evidence="2 3">KN72</strain>
    </source>
</reference>
<dbReference type="AlphaFoldDB" id="A0A7Y0E084"/>
<dbReference type="PROSITE" id="PS51819">
    <property type="entry name" value="VOC"/>
    <property type="match status" value="1"/>
</dbReference>
<dbReference type="InterPro" id="IPR052164">
    <property type="entry name" value="Anthracycline_SecMetBiosynth"/>
</dbReference>
<dbReference type="Gene3D" id="3.10.180.10">
    <property type="entry name" value="2,3-Dihydroxybiphenyl 1,2-Dioxygenase, domain 1"/>
    <property type="match status" value="1"/>
</dbReference>
<dbReference type="CDD" id="cd07247">
    <property type="entry name" value="SgaA_N_like"/>
    <property type="match status" value="1"/>
</dbReference>
<keyword evidence="3" id="KW-1185">Reference proteome</keyword>
<proteinExistence type="predicted"/>
<sequence>MSHAPTNFTVWTEIPVTDLDASIRFYNAVFDIDLTIDTTGPNPMAMFPTKDGKGVAGHLYPGTPANDGTGPTVHMMCPVSVEEGIERVKKAGGKSLSPVIDIPVGRFAYCLDPDGNSIGLFTYMG</sequence>